<gene>
    <name evidence="2" type="ORF">GB927_025435</name>
</gene>
<feature type="transmembrane region" description="Helical" evidence="1">
    <location>
        <begin position="226"/>
        <end position="242"/>
    </location>
</feature>
<dbReference type="RefSeq" id="WP_256120020.1">
    <property type="nucleotide sequence ID" value="NZ_WHSB02000012.1"/>
</dbReference>
<keyword evidence="3" id="KW-1185">Reference proteome</keyword>
<protein>
    <submittedName>
        <fullName evidence="2">DUF2182 domain-containing protein</fullName>
    </submittedName>
</protein>
<name>A0ABT1RDY7_9HYPH</name>
<reference evidence="2" key="1">
    <citation type="submission" date="2021-07" db="EMBL/GenBank/DDBJ databases">
        <title>Shinella sp. nov., a novel member of the genus Shinella from water.</title>
        <authorList>
            <person name="Deng Y."/>
        </authorList>
    </citation>
    <scope>NUCLEOTIDE SEQUENCE</scope>
    <source>
        <strain evidence="2">CPCC 100929</strain>
    </source>
</reference>
<feature type="transmembrane region" description="Helical" evidence="1">
    <location>
        <begin position="15"/>
        <end position="34"/>
    </location>
</feature>
<proteinExistence type="predicted"/>
<organism evidence="2 3">
    <name type="scientific">Shinella lacus</name>
    <dbReference type="NCBI Taxonomy" id="2654216"/>
    <lineage>
        <taxon>Bacteria</taxon>
        <taxon>Pseudomonadati</taxon>
        <taxon>Pseudomonadota</taxon>
        <taxon>Alphaproteobacteria</taxon>
        <taxon>Hyphomicrobiales</taxon>
        <taxon>Rhizobiaceae</taxon>
        <taxon>Shinella</taxon>
    </lineage>
</organism>
<feature type="transmembrane region" description="Helical" evidence="1">
    <location>
        <begin position="249"/>
        <end position="268"/>
    </location>
</feature>
<accession>A0ABT1RDY7</accession>
<dbReference type="InterPro" id="IPR018688">
    <property type="entry name" value="PpoB2-like"/>
</dbReference>
<keyword evidence="1" id="KW-0472">Membrane</keyword>
<dbReference type="Proteomes" id="UP000996601">
    <property type="component" value="Unassembled WGS sequence"/>
</dbReference>
<evidence type="ECO:0000256" key="1">
    <source>
        <dbReference type="SAM" id="Phobius"/>
    </source>
</evidence>
<evidence type="ECO:0000313" key="2">
    <source>
        <dbReference type="EMBL" id="MCQ4633408.1"/>
    </source>
</evidence>
<dbReference type="EMBL" id="WHSB02000012">
    <property type="protein sequence ID" value="MCQ4633408.1"/>
    <property type="molecule type" value="Genomic_DNA"/>
</dbReference>
<sequence length="272" mass="28272">MGPSTLDRFLARDRLIVILSLLSAVAVSVAYILAGGGTGMSSLGMSMDTGPAGALIAGTPDMVSPVVWTPGYAVVIFVMWWLMMVAMMVPSASPVVLLYGALQRDQGAWPALEFLLGYLAVWAGFGVAATLIQGALSAGGLVSAMYMNLATTYLAAAVLIGAGLYQLSPLKAVCLDHCRSPVEALTRHRRTGHAAAFRMGLVHGGYCLGCCWTLMALLFVGGVMNIWWIVGIAVYVAIEKLAPGGRRVAKVTAIILIVGGLVLLAGSLSTGA</sequence>
<keyword evidence="1" id="KW-0812">Transmembrane</keyword>
<evidence type="ECO:0000313" key="3">
    <source>
        <dbReference type="Proteomes" id="UP000996601"/>
    </source>
</evidence>
<keyword evidence="1" id="KW-1133">Transmembrane helix</keyword>
<feature type="transmembrane region" description="Helical" evidence="1">
    <location>
        <begin position="144"/>
        <end position="165"/>
    </location>
</feature>
<feature type="transmembrane region" description="Helical" evidence="1">
    <location>
        <begin position="72"/>
        <end position="99"/>
    </location>
</feature>
<comment type="caution">
    <text evidence="2">The sequence shown here is derived from an EMBL/GenBank/DDBJ whole genome shotgun (WGS) entry which is preliminary data.</text>
</comment>
<feature type="transmembrane region" description="Helical" evidence="1">
    <location>
        <begin position="111"/>
        <end position="132"/>
    </location>
</feature>
<dbReference type="Pfam" id="PF09948">
    <property type="entry name" value="PpoB2"/>
    <property type="match status" value="1"/>
</dbReference>